<keyword evidence="1" id="KW-0456">Lyase</keyword>
<keyword evidence="2" id="KW-1185">Reference proteome</keyword>
<dbReference type="Pfam" id="PF20903">
    <property type="entry name" value="SPL"/>
    <property type="match status" value="1"/>
</dbReference>
<dbReference type="EMBL" id="BFAV01000018">
    <property type="protein sequence ID" value="GBF32077.1"/>
    <property type="molecule type" value="Genomic_DNA"/>
</dbReference>
<evidence type="ECO:0000313" key="2">
    <source>
        <dbReference type="Proteomes" id="UP000239549"/>
    </source>
</evidence>
<proteinExistence type="predicted"/>
<organism evidence="1 2">
    <name type="scientific">Desulfocucumis palustris</name>
    <dbReference type="NCBI Taxonomy" id="1898651"/>
    <lineage>
        <taxon>Bacteria</taxon>
        <taxon>Bacillati</taxon>
        <taxon>Bacillota</taxon>
        <taxon>Clostridia</taxon>
        <taxon>Eubacteriales</taxon>
        <taxon>Desulfocucumaceae</taxon>
        <taxon>Desulfocucumis</taxon>
    </lineage>
</organism>
<comment type="caution">
    <text evidence="1">The sequence shown here is derived from an EMBL/GenBank/DDBJ whole genome shotgun (WGS) entry which is preliminary data.</text>
</comment>
<dbReference type="InterPro" id="IPR049539">
    <property type="entry name" value="SPL"/>
</dbReference>
<protein>
    <submittedName>
        <fullName evidence="1">Spore photoproduct lyase</fullName>
    </submittedName>
</protein>
<dbReference type="GO" id="GO:0016829">
    <property type="term" value="F:lyase activity"/>
    <property type="evidence" value="ECO:0007669"/>
    <property type="project" value="UniProtKB-KW"/>
</dbReference>
<gene>
    <name evidence="1" type="ORF">DCCM_0268</name>
</gene>
<reference evidence="2" key="1">
    <citation type="submission" date="2018-02" db="EMBL/GenBank/DDBJ databases">
        <title>Genome sequence of Desulfocucumis palustris strain NAW-5.</title>
        <authorList>
            <person name="Watanabe M."/>
            <person name="Kojima H."/>
            <person name="Fukui M."/>
        </authorList>
    </citation>
    <scope>NUCLEOTIDE SEQUENCE [LARGE SCALE GENOMIC DNA]</scope>
    <source>
        <strain evidence="2">NAW-5</strain>
    </source>
</reference>
<name>A0A2L2X7B3_9FIRM</name>
<evidence type="ECO:0000313" key="1">
    <source>
        <dbReference type="EMBL" id="GBF32077.1"/>
    </source>
</evidence>
<dbReference type="Proteomes" id="UP000239549">
    <property type="component" value="Unassembled WGS sequence"/>
</dbReference>
<dbReference type="AlphaFoldDB" id="A0A2L2X7B3"/>
<accession>A0A2L2X7B3</accession>
<sequence length="42" mass="4589">MNTDEILSAAGEYIKERTPEITLFEGAATSGPLPVERYTGFL</sequence>